<evidence type="ECO:0000256" key="1">
    <source>
        <dbReference type="SAM" id="SignalP"/>
    </source>
</evidence>
<feature type="chain" id="PRO_5017427536" description="DUF2845 domain-containing protein" evidence="1">
    <location>
        <begin position="19"/>
        <end position="99"/>
    </location>
</feature>
<dbReference type="InterPro" id="IPR021268">
    <property type="entry name" value="DUF2845"/>
</dbReference>
<dbReference type="EMBL" id="FOQL01000004">
    <property type="protein sequence ID" value="SFI95576.1"/>
    <property type="molecule type" value="Genomic_DNA"/>
</dbReference>
<accession>A0A1I3MFV1</accession>
<proteinExistence type="predicted"/>
<dbReference type="OrthoDB" id="8906462at2"/>
<gene>
    <name evidence="2" type="ORF">SAMN05216206_3264</name>
</gene>
<keyword evidence="3" id="KW-1185">Reference proteome</keyword>
<keyword evidence="1" id="KW-0732">Signal</keyword>
<dbReference type="Proteomes" id="UP000243606">
    <property type="component" value="Unassembled WGS sequence"/>
</dbReference>
<dbReference type="STRING" id="425504.SAMN05216206_3264"/>
<reference evidence="3" key="1">
    <citation type="submission" date="2016-10" db="EMBL/GenBank/DDBJ databases">
        <authorList>
            <person name="Varghese N."/>
            <person name="Submissions S."/>
        </authorList>
    </citation>
    <scope>NUCLEOTIDE SEQUENCE [LARGE SCALE GENOMIC DNA]</scope>
    <source>
        <strain evidence="3">LMG 24016</strain>
    </source>
</reference>
<organism evidence="2 3">
    <name type="scientific">Pseudomonas guineae</name>
    <dbReference type="NCBI Taxonomy" id="425504"/>
    <lineage>
        <taxon>Bacteria</taxon>
        <taxon>Pseudomonadati</taxon>
        <taxon>Pseudomonadota</taxon>
        <taxon>Gammaproteobacteria</taxon>
        <taxon>Pseudomonadales</taxon>
        <taxon>Pseudomonadaceae</taxon>
        <taxon>Pseudomonas</taxon>
    </lineage>
</organism>
<dbReference type="AlphaFoldDB" id="A0A1I3MFV1"/>
<dbReference type="Pfam" id="PF11006">
    <property type="entry name" value="DUF2845"/>
    <property type="match status" value="1"/>
</dbReference>
<sequence>MKKLICSLLIALPLTTHASSTLRCDSGLISLQDSTSIVSSKCGEPISREFVGYREVQDEYGFYNEVAVEEWAYGPRNGMFQFLRFEGNRLIKIDSKRGR</sequence>
<feature type="signal peptide" evidence="1">
    <location>
        <begin position="1"/>
        <end position="18"/>
    </location>
</feature>
<evidence type="ECO:0000313" key="3">
    <source>
        <dbReference type="Proteomes" id="UP000243606"/>
    </source>
</evidence>
<dbReference type="RefSeq" id="WP_090243777.1">
    <property type="nucleotide sequence ID" value="NZ_CAXBNE010000101.1"/>
</dbReference>
<protein>
    <recommendedName>
        <fullName evidence="4">DUF2845 domain-containing protein</fullName>
    </recommendedName>
</protein>
<name>A0A1I3MFV1_9PSED</name>
<evidence type="ECO:0000313" key="2">
    <source>
        <dbReference type="EMBL" id="SFI95576.1"/>
    </source>
</evidence>
<evidence type="ECO:0008006" key="4">
    <source>
        <dbReference type="Google" id="ProtNLM"/>
    </source>
</evidence>